<evidence type="ECO:0000313" key="5">
    <source>
        <dbReference type="Proteomes" id="UP000028725"/>
    </source>
</evidence>
<gene>
    <name evidence="4" type="ORF">DB31_0485</name>
</gene>
<dbReference type="GO" id="GO:0000160">
    <property type="term" value="P:phosphorelay signal transduction system"/>
    <property type="evidence" value="ECO:0007669"/>
    <property type="project" value="InterPro"/>
</dbReference>
<dbReference type="InterPro" id="IPR001789">
    <property type="entry name" value="Sig_transdc_resp-reg_receiver"/>
</dbReference>
<dbReference type="AlphaFoldDB" id="A0A085WX10"/>
<evidence type="ECO:0000256" key="2">
    <source>
        <dbReference type="PROSITE-ProRule" id="PRU00169"/>
    </source>
</evidence>
<keyword evidence="5" id="KW-1185">Reference proteome</keyword>
<evidence type="ECO:0000256" key="1">
    <source>
        <dbReference type="ARBA" id="ARBA00022553"/>
    </source>
</evidence>
<dbReference type="Pfam" id="PF00072">
    <property type="entry name" value="Response_reg"/>
    <property type="match status" value="1"/>
</dbReference>
<dbReference type="Gene3D" id="3.40.50.2300">
    <property type="match status" value="1"/>
</dbReference>
<comment type="caution">
    <text evidence="4">The sequence shown here is derived from an EMBL/GenBank/DDBJ whole genome shotgun (WGS) entry which is preliminary data.</text>
</comment>
<reference evidence="4 5" key="1">
    <citation type="submission" date="2014-04" db="EMBL/GenBank/DDBJ databases">
        <title>Genome assembly of Hyalangium minutum DSM 14724.</title>
        <authorList>
            <person name="Sharma G."/>
            <person name="Subramanian S."/>
        </authorList>
    </citation>
    <scope>NUCLEOTIDE SEQUENCE [LARGE SCALE GENOMIC DNA]</scope>
    <source>
        <strain evidence="4 5">DSM 14724</strain>
    </source>
</reference>
<accession>A0A085WX10</accession>
<name>A0A085WX10_9BACT</name>
<dbReference type="PANTHER" id="PTHR44591">
    <property type="entry name" value="STRESS RESPONSE REGULATOR PROTEIN 1"/>
    <property type="match status" value="1"/>
</dbReference>
<dbReference type="InterPro" id="IPR050595">
    <property type="entry name" value="Bact_response_regulator"/>
</dbReference>
<dbReference type="Proteomes" id="UP000028725">
    <property type="component" value="Unassembled WGS sequence"/>
</dbReference>
<proteinExistence type="predicted"/>
<dbReference type="PANTHER" id="PTHR44591:SF3">
    <property type="entry name" value="RESPONSE REGULATORY DOMAIN-CONTAINING PROTEIN"/>
    <property type="match status" value="1"/>
</dbReference>
<protein>
    <submittedName>
        <fullName evidence="4">Response regulator</fullName>
    </submittedName>
</protein>
<dbReference type="PROSITE" id="PS50110">
    <property type="entry name" value="RESPONSE_REGULATORY"/>
    <property type="match status" value="1"/>
</dbReference>
<dbReference type="EMBL" id="JMCB01000001">
    <property type="protein sequence ID" value="KFE72223.1"/>
    <property type="molecule type" value="Genomic_DNA"/>
</dbReference>
<keyword evidence="1 2" id="KW-0597">Phosphoprotein</keyword>
<evidence type="ECO:0000313" key="4">
    <source>
        <dbReference type="EMBL" id="KFE72223.1"/>
    </source>
</evidence>
<sequence>MSGMSRTVLILEDDADIRAALSALLDDAGMTVAAAAHGLAGLELLERIDTPCLIFLDWLMPVMSGREFLECLRASPRTCTVPVVVMTAGESEPPPGIAAFLRKPFGISQVHELLARYCDRGHGESPWTDA</sequence>
<dbReference type="SUPFAM" id="SSF52172">
    <property type="entry name" value="CheY-like"/>
    <property type="match status" value="1"/>
</dbReference>
<dbReference type="STRING" id="394096.DB31_0485"/>
<dbReference type="InterPro" id="IPR011006">
    <property type="entry name" value="CheY-like_superfamily"/>
</dbReference>
<organism evidence="4 5">
    <name type="scientific">Hyalangium minutum</name>
    <dbReference type="NCBI Taxonomy" id="394096"/>
    <lineage>
        <taxon>Bacteria</taxon>
        <taxon>Pseudomonadati</taxon>
        <taxon>Myxococcota</taxon>
        <taxon>Myxococcia</taxon>
        <taxon>Myxococcales</taxon>
        <taxon>Cystobacterineae</taxon>
        <taxon>Archangiaceae</taxon>
        <taxon>Hyalangium</taxon>
    </lineage>
</organism>
<dbReference type="SMART" id="SM00448">
    <property type="entry name" value="REC"/>
    <property type="match status" value="1"/>
</dbReference>
<evidence type="ECO:0000259" key="3">
    <source>
        <dbReference type="PROSITE" id="PS50110"/>
    </source>
</evidence>
<feature type="modified residue" description="4-aspartylphosphate" evidence="2">
    <location>
        <position position="57"/>
    </location>
</feature>
<feature type="domain" description="Response regulatory" evidence="3">
    <location>
        <begin position="7"/>
        <end position="118"/>
    </location>
</feature>